<keyword evidence="4" id="KW-0029">Amino-acid transport</keyword>
<evidence type="ECO:0000313" key="8">
    <source>
        <dbReference type="Proteomes" id="UP001589698"/>
    </source>
</evidence>
<feature type="chain" id="PRO_5045297088" evidence="5">
    <location>
        <begin position="25"/>
        <end position="408"/>
    </location>
</feature>
<protein>
    <submittedName>
        <fullName evidence="7">ABC transporter substrate-binding protein</fullName>
    </submittedName>
</protein>
<dbReference type="InterPro" id="IPR000709">
    <property type="entry name" value="Leu_Ile_Val-bd"/>
</dbReference>
<comment type="similarity">
    <text evidence="1">Belongs to the leucine-binding protein family.</text>
</comment>
<dbReference type="InterPro" id="IPR028082">
    <property type="entry name" value="Peripla_BP_I"/>
</dbReference>
<dbReference type="EMBL" id="JBHLXH010000001">
    <property type="protein sequence ID" value="MFC0223166.1"/>
    <property type="molecule type" value="Genomic_DNA"/>
</dbReference>
<evidence type="ECO:0000256" key="5">
    <source>
        <dbReference type="SAM" id="SignalP"/>
    </source>
</evidence>
<dbReference type="PRINTS" id="PR00337">
    <property type="entry name" value="LEUILEVALBP"/>
</dbReference>
<name>A0ABV6E2I9_9ACTN</name>
<evidence type="ECO:0000313" key="7">
    <source>
        <dbReference type="EMBL" id="MFC0223166.1"/>
    </source>
</evidence>
<dbReference type="PANTHER" id="PTHR30483">
    <property type="entry name" value="LEUCINE-SPECIFIC-BINDING PROTEIN"/>
    <property type="match status" value="1"/>
</dbReference>
<comment type="caution">
    <text evidence="7">The sequence shown here is derived from an EMBL/GenBank/DDBJ whole genome shotgun (WGS) entry which is preliminary data.</text>
</comment>
<feature type="signal peptide" evidence="5">
    <location>
        <begin position="1"/>
        <end position="24"/>
    </location>
</feature>
<evidence type="ECO:0000256" key="4">
    <source>
        <dbReference type="ARBA" id="ARBA00022970"/>
    </source>
</evidence>
<keyword evidence="3 5" id="KW-0732">Signal</keyword>
<dbReference type="InterPro" id="IPR051010">
    <property type="entry name" value="BCAA_transport"/>
</dbReference>
<dbReference type="Gene3D" id="3.40.50.2300">
    <property type="match status" value="2"/>
</dbReference>
<evidence type="ECO:0000256" key="2">
    <source>
        <dbReference type="ARBA" id="ARBA00022448"/>
    </source>
</evidence>
<dbReference type="RefSeq" id="WP_378518922.1">
    <property type="nucleotide sequence ID" value="NZ_CBCSDI010000008.1"/>
</dbReference>
<gene>
    <name evidence="7" type="ORF">ACFFJG_11805</name>
</gene>
<dbReference type="PROSITE" id="PS51257">
    <property type="entry name" value="PROKAR_LIPOPROTEIN"/>
    <property type="match status" value="1"/>
</dbReference>
<dbReference type="InterPro" id="IPR028081">
    <property type="entry name" value="Leu-bd"/>
</dbReference>
<evidence type="ECO:0000256" key="1">
    <source>
        <dbReference type="ARBA" id="ARBA00010062"/>
    </source>
</evidence>
<evidence type="ECO:0000259" key="6">
    <source>
        <dbReference type="Pfam" id="PF13458"/>
    </source>
</evidence>
<dbReference type="SUPFAM" id="SSF53822">
    <property type="entry name" value="Periplasmic binding protein-like I"/>
    <property type="match status" value="1"/>
</dbReference>
<organism evidence="7 8">
    <name type="scientific">Nocardioides zeicaulis</name>
    <dbReference type="NCBI Taxonomy" id="1776857"/>
    <lineage>
        <taxon>Bacteria</taxon>
        <taxon>Bacillati</taxon>
        <taxon>Actinomycetota</taxon>
        <taxon>Actinomycetes</taxon>
        <taxon>Propionibacteriales</taxon>
        <taxon>Nocardioidaceae</taxon>
        <taxon>Nocardioides</taxon>
    </lineage>
</organism>
<evidence type="ECO:0000256" key="3">
    <source>
        <dbReference type="ARBA" id="ARBA00022729"/>
    </source>
</evidence>
<accession>A0ABV6E2I9</accession>
<sequence>MRINARSKRGVAFGAVGLLLTATAACGGDSGDGGSSGPIKVGVPLGITGPAAGTADWDRMGVELSVAQINEAGGIDGRQVEAVFADTELDPAKAVTAVNRLINEDKVDLVVGPMTSDETLATLPALTRANIPSINGAGSKVTPENAPYSFGMLLNAEYQGQKMVEYAASRYDAERAAVISYSGTQGKVGRAAIDAALEESGIEEVAGQEYDIPVTDLSSQVLALKQGDPDVVLAFPQTGNDTGLLVQAMRDANLDVPIVGSYATTYAGQAIAVAGEDAYEDLVSVTWPAFSACDAGDVREVATDFIDEVKSTYGEKRTTGAAFDNIASFRDALWLLKAGIEGSKSLDGDKVSAWLEENETDAAPDQPLVQNAYKLSADSRFLMDTSSLTLVNAGTEVAPGISQRLDGC</sequence>
<dbReference type="PANTHER" id="PTHR30483:SF38">
    <property type="entry name" value="BLR7848 PROTEIN"/>
    <property type="match status" value="1"/>
</dbReference>
<keyword evidence="2" id="KW-0813">Transport</keyword>
<dbReference type="Proteomes" id="UP001589698">
    <property type="component" value="Unassembled WGS sequence"/>
</dbReference>
<feature type="domain" description="Leucine-binding protein" evidence="6">
    <location>
        <begin position="38"/>
        <end position="367"/>
    </location>
</feature>
<reference evidence="7 8" key="1">
    <citation type="submission" date="2024-09" db="EMBL/GenBank/DDBJ databases">
        <authorList>
            <person name="Sun Q."/>
            <person name="Mori K."/>
        </authorList>
    </citation>
    <scope>NUCLEOTIDE SEQUENCE [LARGE SCALE GENOMIC DNA]</scope>
    <source>
        <strain evidence="7 8">CCM 8654</strain>
    </source>
</reference>
<proteinExistence type="inferred from homology"/>
<keyword evidence="8" id="KW-1185">Reference proteome</keyword>
<dbReference type="Pfam" id="PF13458">
    <property type="entry name" value="Peripla_BP_6"/>
    <property type="match status" value="1"/>
</dbReference>